<feature type="region of interest" description="Disordered" evidence="1">
    <location>
        <begin position="637"/>
        <end position="657"/>
    </location>
</feature>
<reference evidence="3 4" key="1">
    <citation type="submission" date="2016-02" db="EMBL/GenBank/DDBJ databases">
        <title>Genome analysis of coral dinoflagellate symbionts highlights evolutionary adaptations to a symbiotic lifestyle.</title>
        <authorList>
            <person name="Aranda M."/>
            <person name="Li Y."/>
            <person name="Liew Y.J."/>
            <person name="Baumgarten S."/>
            <person name="Simakov O."/>
            <person name="Wilson M."/>
            <person name="Piel J."/>
            <person name="Ashoor H."/>
            <person name="Bougouffa S."/>
            <person name="Bajic V.B."/>
            <person name="Ryu T."/>
            <person name="Ravasi T."/>
            <person name="Bayer T."/>
            <person name="Micklem G."/>
            <person name="Kim H."/>
            <person name="Bhak J."/>
            <person name="Lajeunesse T.C."/>
            <person name="Voolstra C.R."/>
        </authorList>
    </citation>
    <scope>NUCLEOTIDE SEQUENCE [LARGE SCALE GENOMIC DNA]</scope>
    <source>
        <strain evidence="3 4">CCMP2467</strain>
    </source>
</reference>
<comment type="caution">
    <text evidence="3">The sequence shown here is derived from an EMBL/GenBank/DDBJ whole genome shotgun (WGS) entry which is preliminary data.</text>
</comment>
<feature type="compositionally biased region" description="Basic residues" evidence="1">
    <location>
        <begin position="1718"/>
        <end position="1729"/>
    </location>
</feature>
<feature type="compositionally biased region" description="Acidic residues" evidence="1">
    <location>
        <begin position="1733"/>
        <end position="1743"/>
    </location>
</feature>
<feature type="compositionally biased region" description="Basic residues" evidence="1">
    <location>
        <begin position="210"/>
        <end position="226"/>
    </location>
</feature>
<name>A0A1Q9E7M3_SYMMI</name>
<feature type="region of interest" description="Disordered" evidence="1">
    <location>
        <begin position="201"/>
        <end position="232"/>
    </location>
</feature>
<accession>A0A1Q9E7M3</accession>
<dbReference type="InterPro" id="IPR013103">
    <property type="entry name" value="RVT_2"/>
</dbReference>
<dbReference type="Pfam" id="PF07727">
    <property type="entry name" value="RVT_2"/>
    <property type="match status" value="1"/>
</dbReference>
<evidence type="ECO:0000313" key="4">
    <source>
        <dbReference type="Proteomes" id="UP000186817"/>
    </source>
</evidence>
<dbReference type="EMBL" id="LSRX01000237">
    <property type="protein sequence ID" value="OLQ03412.1"/>
    <property type="molecule type" value="Genomic_DNA"/>
</dbReference>
<feature type="region of interest" description="Disordered" evidence="1">
    <location>
        <begin position="1718"/>
        <end position="1743"/>
    </location>
</feature>
<evidence type="ECO:0000259" key="2">
    <source>
        <dbReference type="Pfam" id="PF07727"/>
    </source>
</evidence>
<evidence type="ECO:0000313" key="3">
    <source>
        <dbReference type="EMBL" id="OLQ03412.1"/>
    </source>
</evidence>
<gene>
    <name evidence="3" type="primary">GIP</name>
    <name evidence="3" type="ORF">AK812_SmicGene13662</name>
</gene>
<evidence type="ECO:0000256" key="1">
    <source>
        <dbReference type="SAM" id="MobiDB-lite"/>
    </source>
</evidence>
<sequence>MASGSLAYRPHQDLDTDLTKFGFLVYAGTIRDFHEWEFRAMTRWKQTKVGERSELASKFLDSLRSEAYIIAEDLGTDILFSNDNIPKVVEAVRERLFPLAEQESKELYRLGTQVGGILSRQAGEPMVSYIDRRRRWLRKLQQLDKETHINEAVLTDLLLDNSGLSRHERLMVLTSMGSSVATKDAESALIKMHSRIHTLERRAPSDRGKGRGHPYKGGKGKGKGKGYGKGSQKGTSYTYLSAVEDLFETYQDDAEGTAYMADEGEQDDWVYHGDEGHVDEEHDDTDLVAQTADASLRDVELDVFTSFLCSEGFDENDRESLAFMADIVQSETVAFMARSKAKGKGKPVSAKGAHGYRPRATGLTVEDRRKKLHEIKLRSTCKTCGRKGHWSGDRECPGPGKGTGKVAVAHFAQATRVMDKSTQTCDLRGSPRISSSESESFEPEAAVNYVSLGRDSETEPAAYMGFFDKDDFEESDEELVDDFASQGAPSTEWDTVEYPEGSDQLFRFGMHKGSTYLEVLKNHPDYYHWGLKEEKPSTMLEAWLVWVYRNFDVPPAGGGGPTLRAAALPVEADTLQKARKAVTLEKAPKSKLGLLRADPKGPCQGGCPEHALNRAGSNAHVMKTTCMLCGHRTSVPRPKLQAKSDPNTCEHKRTDNRNSTRSVHRTFCLDCCTVIEEVPQKLFKQNKGLSDQVLNSPLKVQNLTRRQLEEYTFTKFEAGDVVKRFFKHMDKYLMKADQVTSTELSSFLEDAMDHVVEETRFRMEREALRSSAARSSAEVEPPPVPAFSPVRRTRGSAHEPTPASAAALGSSRGSARMAPPSGKGIGGREKFAGMAIGEKDDPQGDITLDLAAVAAEAAQQDDDPSGDISPKSDASSGSELAAPLEEEIAEPRLPLVDPFEDHENVWVMLDEGCNQTCHGTKWRRHSEGVLAGYGLQFLQQKAAGTSFKGIGAAKAVGKYSMPFALLISNGTGRRRDIRLQGELASTELDSPDVLCLLSLQDQVQLGLVKDLRKGTAKVSGYSGQLRLARHVRTGLLLLCVSQFGASVTERHRKFAVDTEAVVIPKRTPKRTVSIPARDERSISIPARDGNTSIPQGDEGVTAYMLSELVRDEETHHKKVVQWRKRRKNFTSKKQKEKHGKILVYHKCPEDVQKELDKSREKEWAKWKEFSAAIIIDDAQYQELIREGHQVIPTQWVELDKNHNKRLLDPTVEAKYKSRLVVRGDLEKGDPRSDSPTAGIEAQNLVFSFAASRKLRIKSLDVTNAYFQGEEIDRVLLLSQPKGGLPGLKPHQHMLARAPIYGSTDGGRRFWKRLRNYLKGKGLRENRIYRALYSFTDADGVVQLLLTSHVDDLLWACDPSCDWIMDDLIKTFKCGTTEVGNFRYCGKEITQDEDFTIRVSCADTTRNVSKIFVDKRRHPGDPLTDSDRTQMKSVAGSLAWVCRQCRPDLSYRVSRIQSASSNGTVADIREANKAVEYAIGTYDRGLVFKSGLLDWKTPGALMSLVVTDASHANESEEMIINEMTSIEGHRSQGARMVFLTDGALWTGDKGSIHPILWASNLVRRVCRSTIQAEAYTLQAGVEDGDVLRAAITDIFGCLDMKRWEATSAKFVKQIWMTDCKSLETTLSNPKCNKHSDKRLSIEIASLRQELWRKAGEKAGDPFYDDYKPADDQLTDIVRWIDTDVMIADPMTKVMEPTKLVEALKTNTLDVEQPLESVVKKRAKQLQRRSTKKEEDDDLGIDPGG</sequence>
<feature type="compositionally biased region" description="Low complexity" evidence="1">
    <location>
        <begin position="803"/>
        <end position="818"/>
    </location>
</feature>
<feature type="domain" description="Reverse transcriptase Ty1/copia-type" evidence="2">
    <location>
        <begin position="1187"/>
        <end position="1393"/>
    </location>
</feature>
<proteinExistence type="predicted"/>
<keyword evidence="4" id="KW-1185">Reference proteome</keyword>
<dbReference type="OrthoDB" id="428929at2759"/>
<feature type="region of interest" description="Disordered" evidence="1">
    <location>
        <begin position="856"/>
        <end position="881"/>
    </location>
</feature>
<feature type="compositionally biased region" description="Basic and acidic residues" evidence="1">
    <location>
        <begin position="648"/>
        <end position="657"/>
    </location>
</feature>
<protein>
    <submittedName>
        <fullName evidence="3">Copia protein</fullName>
    </submittedName>
</protein>
<dbReference type="Proteomes" id="UP000186817">
    <property type="component" value="Unassembled WGS sequence"/>
</dbReference>
<organism evidence="3 4">
    <name type="scientific">Symbiodinium microadriaticum</name>
    <name type="common">Dinoflagellate</name>
    <name type="synonym">Zooxanthella microadriatica</name>
    <dbReference type="NCBI Taxonomy" id="2951"/>
    <lineage>
        <taxon>Eukaryota</taxon>
        <taxon>Sar</taxon>
        <taxon>Alveolata</taxon>
        <taxon>Dinophyceae</taxon>
        <taxon>Suessiales</taxon>
        <taxon>Symbiodiniaceae</taxon>
        <taxon>Symbiodinium</taxon>
    </lineage>
</organism>
<feature type="region of interest" description="Disordered" evidence="1">
    <location>
        <begin position="767"/>
        <end position="828"/>
    </location>
</feature>
<feature type="compositionally biased region" description="Low complexity" evidence="1">
    <location>
        <begin position="769"/>
        <end position="779"/>
    </location>
</feature>